<accession>A0A087TDH8</accession>
<name>A0A087TDH8_STEMI</name>
<dbReference type="AlphaFoldDB" id="A0A087TDH8"/>
<evidence type="ECO:0000313" key="2">
    <source>
        <dbReference type="EMBL" id="KFM63167.1"/>
    </source>
</evidence>
<evidence type="ECO:0000256" key="1">
    <source>
        <dbReference type="SAM" id="Phobius"/>
    </source>
</evidence>
<keyword evidence="1" id="KW-0812">Transmembrane</keyword>
<keyword evidence="1" id="KW-1133">Transmembrane helix</keyword>
<sequence length="35" mass="4058">MVKISFSKFLQVQFVTVHLSCFSSFSLFSLLLPEF</sequence>
<reference evidence="2 3" key="1">
    <citation type="submission" date="2013-11" db="EMBL/GenBank/DDBJ databases">
        <title>Genome sequencing of Stegodyphus mimosarum.</title>
        <authorList>
            <person name="Bechsgaard J."/>
        </authorList>
    </citation>
    <scope>NUCLEOTIDE SEQUENCE [LARGE SCALE GENOMIC DNA]</scope>
</reference>
<proteinExistence type="predicted"/>
<feature type="non-terminal residue" evidence="2">
    <location>
        <position position="35"/>
    </location>
</feature>
<protein>
    <submittedName>
        <fullName evidence="2">Uncharacterized protein</fullName>
    </submittedName>
</protein>
<keyword evidence="3" id="KW-1185">Reference proteome</keyword>
<organism evidence="2 3">
    <name type="scientific">Stegodyphus mimosarum</name>
    <name type="common">African social velvet spider</name>
    <dbReference type="NCBI Taxonomy" id="407821"/>
    <lineage>
        <taxon>Eukaryota</taxon>
        <taxon>Metazoa</taxon>
        <taxon>Ecdysozoa</taxon>
        <taxon>Arthropoda</taxon>
        <taxon>Chelicerata</taxon>
        <taxon>Arachnida</taxon>
        <taxon>Araneae</taxon>
        <taxon>Araneomorphae</taxon>
        <taxon>Entelegynae</taxon>
        <taxon>Eresoidea</taxon>
        <taxon>Eresidae</taxon>
        <taxon>Stegodyphus</taxon>
    </lineage>
</organism>
<gene>
    <name evidence="2" type="ORF">X975_13064</name>
</gene>
<evidence type="ECO:0000313" key="3">
    <source>
        <dbReference type="Proteomes" id="UP000054359"/>
    </source>
</evidence>
<dbReference type="Proteomes" id="UP000054359">
    <property type="component" value="Unassembled WGS sequence"/>
</dbReference>
<feature type="transmembrane region" description="Helical" evidence="1">
    <location>
        <begin position="12"/>
        <end position="32"/>
    </location>
</feature>
<dbReference type="EMBL" id="KK114727">
    <property type="protein sequence ID" value="KFM63167.1"/>
    <property type="molecule type" value="Genomic_DNA"/>
</dbReference>
<keyword evidence="1" id="KW-0472">Membrane</keyword>